<dbReference type="PANTHER" id="PTHR45876:SF8">
    <property type="entry name" value="FI04035P"/>
    <property type="match status" value="1"/>
</dbReference>
<feature type="compositionally biased region" description="Polar residues" evidence="1">
    <location>
        <begin position="388"/>
        <end position="399"/>
    </location>
</feature>
<evidence type="ECO:0000259" key="3">
    <source>
        <dbReference type="PROSITE" id="PS50238"/>
    </source>
</evidence>
<proteinExistence type="predicted"/>
<dbReference type="AlphaFoldDB" id="A0A7M5X987"/>
<dbReference type="FunFam" id="1.25.40.530:FF:000020">
    <property type="entry name" value="Predicted protein"/>
    <property type="match status" value="1"/>
</dbReference>
<dbReference type="InterPro" id="IPR038185">
    <property type="entry name" value="MyTH4_dom_sf"/>
</dbReference>
<keyword evidence="6" id="KW-1185">Reference proteome</keyword>
<feature type="domain" description="MyTH4" evidence="4">
    <location>
        <begin position="543"/>
        <end position="703"/>
    </location>
</feature>
<dbReference type="Proteomes" id="UP000594262">
    <property type="component" value="Unplaced"/>
</dbReference>
<organism evidence="5 6">
    <name type="scientific">Clytia hemisphaerica</name>
    <dbReference type="NCBI Taxonomy" id="252671"/>
    <lineage>
        <taxon>Eukaryota</taxon>
        <taxon>Metazoa</taxon>
        <taxon>Cnidaria</taxon>
        <taxon>Hydrozoa</taxon>
        <taxon>Hydroidolina</taxon>
        <taxon>Leptothecata</taxon>
        <taxon>Obeliida</taxon>
        <taxon>Clytiidae</taxon>
        <taxon>Clytia</taxon>
    </lineage>
</organism>
<dbReference type="InterPro" id="IPR001202">
    <property type="entry name" value="WW_dom"/>
</dbReference>
<sequence length="908" mass="103210">MNEEMVEWVEIIEPSRQEHMFANLTTGQCLWEPPNGVKVKPTHENQWWELFDSNTKRYYYYNATSQKTVWHKPKEGDIIPLSKLQMLKAKEEVRQKESSTTSLIQPSSPTSKKFSSHNTITDLPRSSSSFSGKGSITAHRNNKNLQKYSSESALSVDSTTKNKRTMMYQRQDSSDDEEENHYQNFSIISSQHIKDTSDSMPQLNTFTNNNHQRTIPSTTTFSKSATLPNKKTTAPLDESTIEKKQKFHSLRPPKKPPRTHILDAPQKEGDKENIGPDVEEPTYDTPSNIMCTDVNLPSAIDDLSQDDVDSKPPLSSREESTVTESRSTIPPAPPIPASLQRFPPGRHAQMSIYDNVPRSMYDNVSDNEESVEDLGCMDTTNSSMNETFATSDDSYTPSGTLLRGEENNRSSYYERLNDNENDGEIYNISSPIPTSQVDGNTASSTATYDNKPIAAKRSPLTRMKSDTLDVQKRAKFAKNTELANQNFRPISMMNLAGATGGSKPIKKTPSNAGEIPKEVKTSLNTHRKGVFRRRMSIHSMLSWSKTPIKKPMVMTRDKQQRKDAVEVFKIILQCMGDKSSRKSFESLAVEVTTRGWQTTHLRDEIYVQLCKQTTGNDKLKSLRYGWELMTACLTIFPPSNKFHGYLEGYIYKYLDTEDLSPIAIEAQVDKYAKHCYKQLERICEMGAKRGLKGPTTDEIQSAIKRVFNPSMFGNTLEDIMEMQSQRFPDNRLPWILTTLTDAILLLNGLQTEGIFRVPGDIDSVNALKLLIDKWEGTKNNVKDPHTPASLLKLWFRDLYEPLIPQRFYDQCIHNADSPEICLNIVNSLPDSNRIVFSYLIRLLQAFMIPDNVHFSKMGEDNLAMVWAPNCLRCPSDDPREIFDNTRKEMTFLRTVIKTLDTSFLEGVV</sequence>
<feature type="region of interest" description="Disordered" evidence="1">
    <location>
        <begin position="388"/>
        <end position="408"/>
    </location>
</feature>
<dbReference type="PANTHER" id="PTHR45876">
    <property type="entry name" value="FI04035P"/>
    <property type="match status" value="1"/>
</dbReference>
<name>A0A7M5X987_9CNID</name>
<dbReference type="GO" id="GO:0007165">
    <property type="term" value="P:signal transduction"/>
    <property type="evidence" value="ECO:0007669"/>
    <property type="project" value="InterPro"/>
</dbReference>
<dbReference type="FunFam" id="2.20.70.10:FF:000022">
    <property type="entry name" value="Rho GTPase activating protein 39"/>
    <property type="match status" value="1"/>
</dbReference>
<dbReference type="SUPFAM" id="SSF48350">
    <property type="entry name" value="GTPase activation domain, GAP"/>
    <property type="match status" value="1"/>
</dbReference>
<dbReference type="SMART" id="SM00456">
    <property type="entry name" value="WW"/>
    <property type="match status" value="2"/>
</dbReference>
<feature type="compositionally biased region" description="Basic and acidic residues" evidence="1">
    <location>
        <begin position="265"/>
        <end position="274"/>
    </location>
</feature>
<protein>
    <submittedName>
        <fullName evidence="5">Uncharacterized protein</fullName>
    </submittedName>
</protein>
<dbReference type="PROSITE" id="PS51016">
    <property type="entry name" value="MYTH4"/>
    <property type="match status" value="1"/>
</dbReference>
<dbReference type="SMART" id="SM00324">
    <property type="entry name" value="RhoGAP"/>
    <property type="match status" value="1"/>
</dbReference>
<evidence type="ECO:0000259" key="4">
    <source>
        <dbReference type="PROSITE" id="PS51016"/>
    </source>
</evidence>
<dbReference type="Gene3D" id="1.10.555.10">
    <property type="entry name" value="Rho GTPase activation protein"/>
    <property type="match status" value="1"/>
</dbReference>
<dbReference type="CDD" id="cd00201">
    <property type="entry name" value="WW"/>
    <property type="match status" value="1"/>
</dbReference>
<dbReference type="InterPro" id="IPR036020">
    <property type="entry name" value="WW_dom_sf"/>
</dbReference>
<feature type="domain" description="WW" evidence="2">
    <location>
        <begin position="41"/>
        <end position="75"/>
    </location>
</feature>
<evidence type="ECO:0000259" key="2">
    <source>
        <dbReference type="PROSITE" id="PS50020"/>
    </source>
</evidence>
<dbReference type="SUPFAM" id="SSF51045">
    <property type="entry name" value="WW domain"/>
    <property type="match status" value="1"/>
</dbReference>
<feature type="region of interest" description="Disordered" evidence="1">
    <location>
        <begin position="206"/>
        <end position="287"/>
    </location>
</feature>
<dbReference type="GO" id="GO:0005096">
    <property type="term" value="F:GTPase activator activity"/>
    <property type="evidence" value="ECO:0007669"/>
    <property type="project" value="TreeGrafter"/>
</dbReference>
<evidence type="ECO:0000313" key="6">
    <source>
        <dbReference type="Proteomes" id="UP000594262"/>
    </source>
</evidence>
<dbReference type="SMART" id="SM00139">
    <property type="entry name" value="MyTH4"/>
    <property type="match status" value="1"/>
</dbReference>
<dbReference type="EnsemblMetazoa" id="CLYHEMT019208.1">
    <property type="protein sequence ID" value="CLYHEMP019208.1"/>
    <property type="gene ID" value="CLYHEMG019208"/>
</dbReference>
<feature type="domain" description="Rho-GAP" evidence="3">
    <location>
        <begin position="714"/>
        <end position="903"/>
    </location>
</feature>
<dbReference type="InterPro" id="IPR000857">
    <property type="entry name" value="MyTH4_dom"/>
</dbReference>
<reference evidence="5" key="1">
    <citation type="submission" date="2021-01" db="UniProtKB">
        <authorList>
            <consortium name="EnsemblMetazoa"/>
        </authorList>
    </citation>
    <scope>IDENTIFICATION</scope>
</reference>
<feature type="compositionally biased region" description="Polar residues" evidence="1">
    <location>
        <begin position="206"/>
        <end position="232"/>
    </location>
</feature>
<dbReference type="Pfam" id="PF00620">
    <property type="entry name" value="RhoGAP"/>
    <property type="match status" value="1"/>
</dbReference>
<feature type="compositionally biased region" description="Low complexity" evidence="1">
    <location>
        <begin position="126"/>
        <end position="135"/>
    </location>
</feature>
<dbReference type="PROSITE" id="PS50020">
    <property type="entry name" value="WW_DOMAIN_2"/>
    <property type="match status" value="1"/>
</dbReference>
<dbReference type="PROSITE" id="PS50238">
    <property type="entry name" value="RHOGAP"/>
    <property type="match status" value="1"/>
</dbReference>
<dbReference type="Gene3D" id="1.25.40.530">
    <property type="entry name" value="MyTH4 domain"/>
    <property type="match status" value="1"/>
</dbReference>
<feature type="compositionally biased region" description="Polar residues" evidence="1">
    <location>
        <begin position="98"/>
        <end position="125"/>
    </location>
</feature>
<feature type="compositionally biased region" description="Polar residues" evidence="1">
    <location>
        <begin position="143"/>
        <end position="159"/>
    </location>
</feature>
<evidence type="ECO:0000256" key="1">
    <source>
        <dbReference type="SAM" id="MobiDB-lite"/>
    </source>
</evidence>
<dbReference type="InterPro" id="IPR000198">
    <property type="entry name" value="RhoGAP_dom"/>
</dbReference>
<dbReference type="FunFam" id="1.10.555.10:FF:000045">
    <property type="entry name" value="RhoGAP domain containing protein"/>
    <property type="match status" value="1"/>
</dbReference>
<dbReference type="GO" id="GO:0005856">
    <property type="term" value="C:cytoskeleton"/>
    <property type="evidence" value="ECO:0007669"/>
    <property type="project" value="InterPro"/>
</dbReference>
<dbReference type="OrthoDB" id="437889at2759"/>
<dbReference type="GO" id="GO:0005737">
    <property type="term" value="C:cytoplasm"/>
    <property type="evidence" value="ECO:0007669"/>
    <property type="project" value="TreeGrafter"/>
</dbReference>
<dbReference type="Gene3D" id="2.20.70.10">
    <property type="match status" value="1"/>
</dbReference>
<evidence type="ECO:0000313" key="5">
    <source>
        <dbReference type="EnsemblMetazoa" id="CLYHEMP019208.1"/>
    </source>
</evidence>
<feature type="region of interest" description="Disordered" evidence="1">
    <location>
        <begin position="90"/>
        <end position="179"/>
    </location>
</feature>
<dbReference type="Pfam" id="PF00784">
    <property type="entry name" value="MyTH4"/>
    <property type="match status" value="1"/>
</dbReference>
<feature type="region of interest" description="Disordered" evidence="1">
    <location>
        <begin position="300"/>
        <end position="344"/>
    </location>
</feature>
<dbReference type="InterPro" id="IPR008936">
    <property type="entry name" value="Rho_GTPase_activation_prot"/>
</dbReference>
<feature type="compositionally biased region" description="Basic residues" evidence="1">
    <location>
        <begin position="245"/>
        <end position="258"/>
    </location>
</feature>
<accession>A0A7M5X987</accession>